<name>K9YWP3_DACS8</name>
<keyword evidence="3" id="KW-1185">Reference proteome</keyword>
<reference evidence="2" key="1">
    <citation type="submission" date="2012-04" db="EMBL/GenBank/DDBJ databases">
        <title>Finished genome of Dactylococcopsis salina PCC 8305.</title>
        <authorList>
            <consortium name="US DOE Joint Genome Institute"/>
            <person name="Gugger M."/>
            <person name="Coursin T."/>
            <person name="Rippka R."/>
            <person name="Tandeau De Marsac N."/>
            <person name="Huntemann M."/>
            <person name="Wei C.-L."/>
            <person name="Han J."/>
            <person name="Detter J.C."/>
            <person name="Han C."/>
            <person name="Tapia R."/>
            <person name="Daligault H."/>
            <person name="Chen A."/>
            <person name="Krypides N."/>
            <person name="Mavromatis K."/>
            <person name="Markowitz V."/>
            <person name="Szeto E."/>
            <person name="Ivanova N."/>
            <person name="Ovchinnikova G."/>
            <person name="Pagani I."/>
            <person name="Pati A."/>
            <person name="Goodwin L."/>
            <person name="Peters L."/>
            <person name="Pitluck S."/>
            <person name="Woyke T."/>
            <person name="Kerfeld C."/>
        </authorList>
    </citation>
    <scope>NUCLEOTIDE SEQUENCE [LARGE SCALE GENOMIC DNA]</scope>
    <source>
        <strain evidence="2">PCC 8305</strain>
    </source>
</reference>
<dbReference type="HOGENOM" id="CLU_083583_0_0_3"/>
<evidence type="ECO:0000313" key="3">
    <source>
        <dbReference type="Proteomes" id="UP000010482"/>
    </source>
</evidence>
<evidence type="ECO:0000259" key="1">
    <source>
        <dbReference type="Pfam" id="PF00156"/>
    </source>
</evidence>
<dbReference type="RefSeq" id="WP_015230318.1">
    <property type="nucleotide sequence ID" value="NC_019780.1"/>
</dbReference>
<dbReference type="CDD" id="cd06223">
    <property type="entry name" value="PRTases_typeI"/>
    <property type="match status" value="1"/>
</dbReference>
<dbReference type="SUPFAM" id="SSF53271">
    <property type="entry name" value="PRTase-like"/>
    <property type="match status" value="1"/>
</dbReference>
<evidence type="ECO:0000313" key="2">
    <source>
        <dbReference type="EMBL" id="AFZ51329.1"/>
    </source>
</evidence>
<dbReference type="KEGG" id="dsl:Dacsa_2757"/>
<dbReference type="Gene3D" id="3.30.1310.20">
    <property type="entry name" value="PRTase-like"/>
    <property type="match status" value="1"/>
</dbReference>
<keyword evidence="2" id="KW-0328">Glycosyltransferase</keyword>
<dbReference type="eggNOG" id="COG1926">
    <property type="taxonomic scope" value="Bacteria"/>
</dbReference>
<dbReference type="AlphaFoldDB" id="K9YWP3"/>
<dbReference type="GO" id="GO:0016757">
    <property type="term" value="F:glycosyltransferase activity"/>
    <property type="evidence" value="ECO:0007669"/>
    <property type="project" value="UniProtKB-KW"/>
</dbReference>
<organism evidence="2 3">
    <name type="scientific">Dactylococcopsis salina (strain PCC 8305)</name>
    <name type="common">Myxobactron salinum</name>
    <dbReference type="NCBI Taxonomy" id="13035"/>
    <lineage>
        <taxon>Bacteria</taxon>
        <taxon>Bacillati</taxon>
        <taxon>Cyanobacteriota</taxon>
        <taxon>Cyanophyceae</taxon>
        <taxon>Nodosilineales</taxon>
        <taxon>Cymatolegaceae</taxon>
        <taxon>Dactylococcopsis</taxon>
    </lineage>
</organism>
<keyword evidence="2" id="KW-0808">Transferase</keyword>
<sequence>MSETTLYENRWRAGESLATEIVTALEGVTLSVRVCALPRGGIPVAAPIAQRLNCPLDVLAAKKISLPSNPELALGAVTPDGTTVWAQSPYLKRKNQQELDKARENALQGAIELQEQFNPYCASMEHLENTIIIVVDDGIATGMTMITAVTSLREKQPTEIWVAAPVAPPETKVEFLERCDRVLILQTPDPFMNVGRFYKHFPQVSTVEAISYLN</sequence>
<dbReference type="EMBL" id="CP003944">
    <property type="protein sequence ID" value="AFZ51329.1"/>
    <property type="molecule type" value="Genomic_DNA"/>
</dbReference>
<proteinExistence type="predicted"/>
<dbReference type="Gene3D" id="3.40.50.2020">
    <property type="match status" value="1"/>
</dbReference>
<feature type="domain" description="Phosphoribosyltransferase" evidence="1">
    <location>
        <begin position="34"/>
        <end position="183"/>
    </location>
</feature>
<protein>
    <submittedName>
        <fullName evidence="2">Phosphoribosyltransferase</fullName>
    </submittedName>
</protein>
<dbReference type="Proteomes" id="UP000010482">
    <property type="component" value="Chromosome"/>
</dbReference>
<dbReference type="Pfam" id="PF00156">
    <property type="entry name" value="Pribosyltran"/>
    <property type="match status" value="1"/>
</dbReference>
<gene>
    <name evidence="2" type="ORF">Dacsa_2757</name>
</gene>
<dbReference type="OrthoDB" id="9810066at2"/>
<dbReference type="InterPro" id="IPR029057">
    <property type="entry name" value="PRTase-like"/>
</dbReference>
<accession>K9YWP3</accession>
<dbReference type="STRING" id="13035.Dacsa_2757"/>
<dbReference type="InterPro" id="IPR000836">
    <property type="entry name" value="PRTase_dom"/>
</dbReference>